<protein>
    <submittedName>
        <fullName evidence="1">Uncharacterized protein</fullName>
    </submittedName>
</protein>
<organism evidence="1 2">
    <name type="scientific">Vespula squamosa</name>
    <name type="common">Southern yellow jacket</name>
    <name type="synonym">Wasp</name>
    <dbReference type="NCBI Taxonomy" id="30214"/>
    <lineage>
        <taxon>Eukaryota</taxon>
        <taxon>Metazoa</taxon>
        <taxon>Ecdysozoa</taxon>
        <taxon>Arthropoda</taxon>
        <taxon>Hexapoda</taxon>
        <taxon>Insecta</taxon>
        <taxon>Pterygota</taxon>
        <taxon>Neoptera</taxon>
        <taxon>Endopterygota</taxon>
        <taxon>Hymenoptera</taxon>
        <taxon>Apocrita</taxon>
        <taxon>Aculeata</taxon>
        <taxon>Vespoidea</taxon>
        <taxon>Vespidae</taxon>
        <taxon>Vespinae</taxon>
        <taxon>Vespula</taxon>
    </lineage>
</organism>
<evidence type="ECO:0000313" key="2">
    <source>
        <dbReference type="Proteomes" id="UP001607302"/>
    </source>
</evidence>
<sequence length="231" mass="27062">MTSQRHHSGIKLCRCRVDCSLAFLFRNLMLALEWCNESCSHFRRVVRDIVNLIAALVDEGWRYRVRKVVDVFTGYNVSMEEKEEKEKVEEEETEEWATMEPKLPSSWNSRERGGVMEGESREGTAKYRSFYYQSKEGHLKMDIRITLLFLFLFCVVPRSTVGKSRIVNSDLFYFPDQADYLKRANKCPDNMILWLGNGRCYKEGERGPCNVGRVLVIDERLLKPYCKDSLQ</sequence>
<dbReference type="Proteomes" id="UP001607302">
    <property type="component" value="Unassembled WGS sequence"/>
</dbReference>
<keyword evidence="2" id="KW-1185">Reference proteome</keyword>
<name>A0ABD1ZTX7_VESSQ</name>
<gene>
    <name evidence="1" type="ORF">V1478_018832</name>
</gene>
<dbReference type="AlphaFoldDB" id="A0ABD1ZTX7"/>
<dbReference type="EMBL" id="JAUDFV010000173">
    <property type="protein sequence ID" value="KAL2711811.1"/>
    <property type="molecule type" value="Genomic_DNA"/>
</dbReference>
<accession>A0ABD1ZTX7</accession>
<comment type="caution">
    <text evidence="1">The sequence shown here is derived from an EMBL/GenBank/DDBJ whole genome shotgun (WGS) entry which is preliminary data.</text>
</comment>
<proteinExistence type="predicted"/>
<evidence type="ECO:0000313" key="1">
    <source>
        <dbReference type="EMBL" id="KAL2711811.1"/>
    </source>
</evidence>
<reference evidence="1 2" key="1">
    <citation type="journal article" date="2024" name="Ann. Entomol. Soc. Am.">
        <title>Genomic analyses of the southern and eastern yellowjacket wasps (Hymenoptera: Vespidae) reveal evolutionary signatures of social life.</title>
        <authorList>
            <person name="Catto M.A."/>
            <person name="Caine P.B."/>
            <person name="Orr S.E."/>
            <person name="Hunt B.G."/>
            <person name="Goodisman M.A.D."/>
        </authorList>
    </citation>
    <scope>NUCLEOTIDE SEQUENCE [LARGE SCALE GENOMIC DNA]</scope>
    <source>
        <strain evidence="1">233</strain>
        <tissue evidence="1">Head and thorax</tissue>
    </source>
</reference>